<proteinExistence type="predicted"/>
<evidence type="ECO:0000313" key="1">
    <source>
        <dbReference type="EMBL" id="VAW73625.1"/>
    </source>
</evidence>
<accession>A0A3B0XYZ4</accession>
<dbReference type="AlphaFoldDB" id="A0A3B0XYZ4"/>
<sequence length="79" mass="9042">MAKSAAAISEKITDMIRKQGNDYVTIAWNKFYDLTERDRIKDAFMTSLKKELKKRSFLMVAGSSVIIIAKDFNSHPIKD</sequence>
<reference evidence="1" key="1">
    <citation type="submission" date="2018-06" db="EMBL/GenBank/DDBJ databases">
        <authorList>
            <person name="Zhirakovskaya E."/>
        </authorList>
    </citation>
    <scope>NUCLEOTIDE SEQUENCE</scope>
</reference>
<gene>
    <name evidence="1" type="ORF">MNBD_GAMMA15-2236</name>
</gene>
<dbReference type="EMBL" id="UOFN01000019">
    <property type="protein sequence ID" value="VAW73625.1"/>
    <property type="molecule type" value="Genomic_DNA"/>
</dbReference>
<protein>
    <submittedName>
        <fullName evidence="1">Uncharacterized protein</fullName>
    </submittedName>
</protein>
<organism evidence="1">
    <name type="scientific">hydrothermal vent metagenome</name>
    <dbReference type="NCBI Taxonomy" id="652676"/>
    <lineage>
        <taxon>unclassified sequences</taxon>
        <taxon>metagenomes</taxon>
        <taxon>ecological metagenomes</taxon>
    </lineage>
</organism>
<name>A0A3B0XYZ4_9ZZZZ</name>